<feature type="transmembrane region" description="Helical" evidence="1">
    <location>
        <begin position="220"/>
        <end position="241"/>
    </location>
</feature>
<accession>V6KLM7</accession>
<evidence type="ECO:0000313" key="2">
    <source>
        <dbReference type="EMBL" id="EST29889.1"/>
    </source>
</evidence>
<protein>
    <submittedName>
        <fullName evidence="2">Integral membrane regulator</fullName>
    </submittedName>
</protein>
<feature type="transmembrane region" description="Helical" evidence="1">
    <location>
        <begin position="42"/>
        <end position="62"/>
    </location>
</feature>
<keyword evidence="1" id="KW-0472">Membrane</keyword>
<dbReference type="HOGENOM" id="CLU_077680_3_0_11"/>
<evidence type="ECO:0000256" key="1">
    <source>
        <dbReference type="SAM" id="Phobius"/>
    </source>
</evidence>
<dbReference type="InterPro" id="IPR049713">
    <property type="entry name" value="Pr6Pr-like"/>
</dbReference>
<dbReference type="AlphaFoldDB" id="V6KLM7"/>
<proteinExistence type="predicted"/>
<keyword evidence="1" id="KW-0812">Transmembrane</keyword>
<feature type="transmembrane region" description="Helical" evidence="1">
    <location>
        <begin position="144"/>
        <end position="165"/>
    </location>
</feature>
<gene>
    <name evidence="2" type="ORF">M878_19230</name>
</gene>
<dbReference type="NCBIfam" id="NF038065">
    <property type="entry name" value="Pr6Pr"/>
    <property type="match status" value="1"/>
</dbReference>
<evidence type="ECO:0000313" key="3">
    <source>
        <dbReference type="Proteomes" id="UP000017984"/>
    </source>
</evidence>
<feature type="transmembrane region" description="Helical" evidence="1">
    <location>
        <begin position="98"/>
        <end position="120"/>
    </location>
</feature>
<name>V6KLM7_STRRC</name>
<feature type="transmembrane region" description="Helical" evidence="1">
    <location>
        <begin position="177"/>
        <end position="200"/>
    </location>
</feature>
<dbReference type="Proteomes" id="UP000017984">
    <property type="component" value="Chromosome"/>
</dbReference>
<organism evidence="2 3">
    <name type="scientific">Streptomyces roseochromogenus subsp. oscitans DS 12.976</name>
    <dbReference type="NCBI Taxonomy" id="1352936"/>
    <lineage>
        <taxon>Bacteria</taxon>
        <taxon>Bacillati</taxon>
        <taxon>Actinomycetota</taxon>
        <taxon>Actinomycetes</taxon>
        <taxon>Kitasatosporales</taxon>
        <taxon>Streptomycetaceae</taxon>
        <taxon>Streptomyces</taxon>
    </lineage>
</organism>
<sequence>MTAPIPREIPDLPAVPATTPLLLPAPVPATAVVAPVRRPAVALFRLLTAVVAAAGVALELLLGTPARTLSYFSVQANILLAIVMLLSASRARRARRPLSSTVTGATVLYVVITALVYHLLLAHTTPPFSMTGATTAPVRWHGQWATLQILHTITPAAALLDWLLLTPAARLHLRQAATWLLYPLAYLAFSLGRAAVLAPSDPARYLYPFLDAAAHGYRGTLANALLLGLAIYALAVFLVAIDHTRPTPVRRRV</sequence>
<dbReference type="RefSeq" id="WP_023547785.1">
    <property type="nucleotide sequence ID" value="NZ_CM002285.1"/>
</dbReference>
<comment type="caution">
    <text evidence="2">The sequence shown here is derived from an EMBL/GenBank/DDBJ whole genome shotgun (WGS) entry which is preliminary data.</text>
</comment>
<keyword evidence="3" id="KW-1185">Reference proteome</keyword>
<keyword evidence="1" id="KW-1133">Transmembrane helix</keyword>
<dbReference type="PATRIC" id="fig|1352936.5.peg.4031"/>
<dbReference type="OrthoDB" id="9809977at2"/>
<dbReference type="STRING" id="1352936.M878_19230"/>
<reference evidence="2 3" key="1">
    <citation type="journal article" date="2014" name="Genome Announc.">
        <title>Draft Genome Sequence of Streptomyces roseochromogenes subsp. oscitans DS 12.976, Producer of the Aminocoumarin Antibiotic Clorobiocin.</title>
        <authorList>
            <person name="Ruckert C."/>
            <person name="Kalinowski J."/>
            <person name="Heide L."/>
            <person name="Apel A.K."/>
        </authorList>
    </citation>
    <scope>NUCLEOTIDE SEQUENCE [LARGE SCALE GENOMIC DNA]</scope>
    <source>
        <strain evidence="2 3">DS 12.976</strain>
    </source>
</reference>
<feature type="transmembrane region" description="Helical" evidence="1">
    <location>
        <begin position="68"/>
        <end position="86"/>
    </location>
</feature>
<dbReference type="EMBL" id="AWQX01000170">
    <property type="protein sequence ID" value="EST29889.1"/>
    <property type="molecule type" value="Genomic_DNA"/>
</dbReference>